<feature type="transmembrane region" description="Helical" evidence="1">
    <location>
        <begin position="863"/>
        <end position="884"/>
    </location>
</feature>
<organism evidence="3">
    <name type="scientific">bacterium 19CA06SA08-2</name>
    <dbReference type="NCBI Taxonomy" id="2920658"/>
    <lineage>
        <taxon>Bacteria</taxon>
    </lineage>
</organism>
<dbReference type="CDD" id="cd06257">
    <property type="entry name" value="DnaJ"/>
    <property type="match status" value="1"/>
</dbReference>
<dbReference type="InterPro" id="IPR036869">
    <property type="entry name" value="J_dom_sf"/>
</dbReference>
<evidence type="ECO:0000313" key="3">
    <source>
        <dbReference type="EMBL" id="XAG68310.1"/>
    </source>
</evidence>
<name>A0AAU6U2A1_UNCXX</name>
<reference evidence="3" key="1">
    <citation type="submission" date="2022-03" db="EMBL/GenBank/DDBJ databases">
        <title>Sea Food Isolates.</title>
        <authorList>
            <person name="Li c."/>
        </authorList>
    </citation>
    <scope>NUCLEOTIDE SEQUENCE</scope>
    <source>
        <strain evidence="3">19CA06SA08-2</strain>
    </source>
</reference>
<dbReference type="SMART" id="SM00271">
    <property type="entry name" value="DnaJ"/>
    <property type="match status" value="1"/>
</dbReference>
<proteinExistence type="predicted"/>
<sequence length="923" mass="106617">MDIWQRLGIKETDDLAAIKRAYHIKLRDYHPEDDPEGFRLLREAYEEASRPRPAMNDSTKLPVELVRPAAAPELTNLLALLGDASRRFVSDEWDKWLASLQSLSLVQQSQLSDEVLKHIFEWQWLPSPLIERLWQALDWAALLRRSGDIQKKGEFLDWWRKAPVPAPLEWLATLDHARQRAVMSFYQPLLLSLEAGDRNSVLGLIYHYAIPIVGDHPALLRLQLRALRAAGDDGDITHRLSLTLSLLEQEQLDEDDWDLLSDSALRCGKEQLVMQIAKALEEREHEALLANHLIHWYINSDQELARWLQALARSSHWPTTRCAFWEPQWLMLPWQQSNPMEEWLHDQMLDIGEVPLTTLALESMPGVRGALARLWWSSEFGTWSSLETALAQPELADAEGGWQFVSRLLQRHARRKLAERPELPLLDALFDHYGNDDWLNITPPNPAQIACASPEQWISCLRRYPLMPDEWFNAVVQRANDEGWQEKIIQGLHLGARLSHQRIHCNTRLGDAWYGEGWSGCFRWAQFYYAYAWTPRQHLDAVRCAMGRLPPNQDDTPLSIVLRLSAQPTVYQAAIVTACARWPEQYVLSQELRNQTDLLRRSEVSDQSLLERAKESELPALAALIGRRLDNEPDLASTIVLWNLLLCHKESNNAYSYLLTPLHERLMALRSAQGFDLDSYPYTEESLIYAYLWQSREHLPTLDSLERSTPDTASAKFVYPVCYGLGMLAHDFSEQGFQAGLLDPIYKQKPDLTPPQQEAVSLLLVYLEDKLNDQLEYDRNYAKKRFRLQSGPQLMFVSVLTAIQTYLAFPIQPSLRELIATRSLHVSDYFDVMISLGIMLVLNGYLMFQVCRNQVRPRTSRNYLLWCLTWIVIAFYANSAWFAIPMWLGHLFMSIRLRPGALRRGWPKEFYKQGRMPLGDILD</sequence>
<dbReference type="InterPro" id="IPR001623">
    <property type="entry name" value="DnaJ_domain"/>
</dbReference>
<evidence type="ECO:0000256" key="1">
    <source>
        <dbReference type="SAM" id="Phobius"/>
    </source>
</evidence>
<feature type="transmembrane region" description="Helical" evidence="1">
    <location>
        <begin position="832"/>
        <end position="851"/>
    </location>
</feature>
<feature type="domain" description="J" evidence="2">
    <location>
        <begin position="2"/>
        <end position="60"/>
    </location>
</feature>
<protein>
    <submittedName>
        <fullName evidence="3">J domain-containing protein</fullName>
    </submittedName>
</protein>
<evidence type="ECO:0000259" key="2">
    <source>
        <dbReference type="PROSITE" id="PS50076"/>
    </source>
</evidence>
<accession>A0AAU6U2A1</accession>
<keyword evidence="1" id="KW-0472">Membrane</keyword>
<dbReference type="AlphaFoldDB" id="A0AAU6U2A1"/>
<dbReference type="SUPFAM" id="SSF46565">
    <property type="entry name" value="Chaperone J-domain"/>
    <property type="match status" value="1"/>
</dbReference>
<dbReference type="EMBL" id="CP095353">
    <property type="protein sequence ID" value="XAG68310.1"/>
    <property type="molecule type" value="Genomic_DNA"/>
</dbReference>
<gene>
    <name evidence="3" type="ORF">MRM75_16995</name>
</gene>
<dbReference type="PROSITE" id="PS50076">
    <property type="entry name" value="DNAJ_2"/>
    <property type="match status" value="1"/>
</dbReference>
<keyword evidence="1" id="KW-0812">Transmembrane</keyword>
<keyword evidence="1" id="KW-1133">Transmembrane helix</keyword>